<sequence>MTRKLLTAVLTDAELKKLRAKPFPERNKIIQDALNKKMRVKVIQLRLEEARRRNQSFIF</sequence>
<evidence type="ECO:0000313" key="1">
    <source>
        <dbReference type="EMBL" id="KKN59845.1"/>
    </source>
</evidence>
<comment type="caution">
    <text evidence="1">The sequence shown here is derived from an EMBL/GenBank/DDBJ whole genome shotgun (WGS) entry which is preliminary data.</text>
</comment>
<organism evidence="1">
    <name type="scientific">marine sediment metagenome</name>
    <dbReference type="NCBI Taxonomy" id="412755"/>
    <lineage>
        <taxon>unclassified sequences</taxon>
        <taxon>metagenomes</taxon>
        <taxon>ecological metagenomes</taxon>
    </lineage>
</organism>
<accession>A0A0F9RTS6</accession>
<gene>
    <name evidence="1" type="ORF">LCGC14_0538430</name>
</gene>
<dbReference type="EMBL" id="LAZR01000714">
    <property type="protein sequence ID" value="KKN59845.1"/>
    <property type="molecule type" value="Genomic_DNA"/>
</dbReference>
<reference evidence="1" key="1">
    <citation type="journal article" date="2015" name="Nature">
        <title>Complex archaea that bridge the gap between prokaryotes and eukaryotes.</title>
        <authorList>
            <person name="Spang A."/>
            <person name="Saw J.H."/>
            <person name="Jorgensen S.L."/>
            <person name="Zaremba-Niedzwiedzka K."/>
            <person name="Martijn J."/>
            <person name="Lind A.E."/>
            <person name="van Eijk R."/>
            <person name="Schleper C."/>
            <person name="Guy L."/>
            <person name="Ettema T.J."/>
        </authorList>
    </citation>
    <scope>NUCLEOTIDE SEQUENCE</scope>
</reference>
<dbReference type="AlphaFoldDB" id="A0A0F9RTS6"/>
<name>A0A0F9RTS6_9ZZZZ</name>
<proteinExistence type="predicted"/>
<protein>
    <submittedName>
        <fullName evidence="1">Uncharacterized protein</fullName>
    </submittedName>
</protein>